<dbReference type="SMART" id="SM00201">
    <property type="entry name" value="SO"/>
    <property type="match status" value="2"/>
</dbReference>
<dbReference type="GO" id="GO:0004521">
    <property type="term" value="F:RNA endonuclease activity"/>
    <property type="evidence" value="ECO:0007669"/>
    <property type="project" value="UniProtKB-UniRule"/>
</dbReference>
<comment type="cofactor">
    <cofactor evidence="1 12">
        <name>Mn(2+)</name>
        <dbReference type="ChEBI" id="CHEBI:29035"/>
    </cofactor>
</comment>
<dbReference type="SUPFAM" id="SSF90188">
    <property type="entry name" value="Somatomedin B domain"/>
    <property type="match status" value="2"/>
</dbReference>
<dbReference type="PROSITE" id="PS51959">
    <property type="entry name" value="ENDOU"/>
    <property type="match status" value="1"/>
</dbReference>
<evidence type="ECO:0000256" key="4">
    <source>
        <dbReference type="ARBA" id="ARBA00022722"/>
    </source>
</evidence>
<evidence type="ECO:0000256" key="2">
    <source>
        <dbReference type="ARBA" id="ARBA00010168"/>
    </source>
</evidence>
<organism evidence="15">
    <name type="scientific">Notodromas monacha</name>
    <dbReference type="NCBI Taxonomy" id="399045"/>
    <lineage>
        <taxon>Eukaryota</taxon>
        <taxon>Metazoa</taxon>
        <taxon>Ecdysozoa</taxon>
        <taxon>Arthropoda</taxon>
        <taxon>Crustacea</taxon>
        <taxon>Oligostraca</taxon>
        <taxon>Ostracoda</taxon>
        <taxon>Podocopa</taxon>
        <taxon>Podocopida</taxon>
        <taxon>Cypridocopina</taxon>
        <taxon>Cypridoidea</taxon>
        <taxon>Cyprididae</taxon>
        <taxon>Notodromas</taxon>
    </lineage>
</organism>
<keyword evidence="10 12" id="KW-0464">Manganese</keyword>
<keyword evidence="8 12" id="KW-0694">RNA-binding</keyword>
<dbReference type="GO" id="GO:0003723">
    <property type="term" value="F:RNA binding"/>
    <property type="evidence" value="ECO:0007669"/>
    <property type="project" value="UniProtKB-UniRule"/>
</dbReference>
<dbReference type="InterPro" id="IPR037227">
    <property type="entry name" value="EndoU-like"/>
</dbReference>
<feature type="domain" description="SMB" evidence="13">
    <location>
        <begin position="69"/>
        <end position="113"/>
    </location>
</feature>
<keyword evidence="4 12" id="KW-0540">Nuclease</keyword>
<dbReference type="Gene3D" id="4.10.410.20">
    <property type="match status" value="2"/>
</dbReference>
<dbReference type="Proteomes" id="UP000678499">
    <property type="component" value="Unassembled WGS sequence"/>
</dbReference>
<evidence type="ECO:0000256" key="9">
    <source>
        <dbReference type="ARBA" id="ARBA00023157"/>
    </source>
</evidence>
<dbReference type="Pfam" id="PF09412">
    <property type="entry name" value="XendoU"/>
    <property type="match status" value="1"/>
</dbReference>
<dbReference type="InterPro" id="IPR018998">
    <property type="entry name" value="EndoU_C"/>
</dbReference>
<evidence type="ECO:0000256" key="11">
    <source>
        <dbReference type="ARBA" id="ARBA00023239"/>
    </source>
</evidence>
<evidence type="ECO:0000313" key="16">
    <source>
        <dbReference type="Proteomes" id="UP000678499"/>
    </source>
</evidence>
<evidence type="ECO:0000256" key="12">
    <source>
        <dbReference type="RuleBase" id="RU367085"/>
    </source>
</evidence>
<dbReference type="GO" id="GO:0016829">
    <property type="term" value="F:lyase activity"/>
    <property type="evidence" value="ECO:0007669"/>
    <property type="project" value="UniProtKB-KW"/>
</dbReference>
<evidence type="ECO:0000256" key="6">
    <source>
        <dbReference type="ARBA" id="ARBA00022759"/>
    </source>
</evidence>
<accession>A0A7R9BHV2</accession>
<dbReference type="EMBL" id="OA882440">
    <property type="protein sequence ID" value="CAD7275362.1"/>
    <property type="molecule type" value="Genomic_DNA"/>
</dbReference>
<dbReference type="GO" id="GO:0046872">
    <property type="term" value="F:metal ion binding"/>
    <property type="evidence" value="ECO:0007669"/>
    <property type="project" value="UniProtKB-UniRule"/>
</dbReference>
<keyword evidence="12" id="KW-0732">Signal</keyword>
<dbReference type="CDD" id="cd21159">
    <property type="entry name" value="XendoU"/>
    <property type="match status" value="1"/>
</dbReference>
<dbReference type="PANTHER" id="PTHR12439">
    <property type="entry name" value="PLACENTAL PROTEIN 11-RELATED"/>
    <property type="match status" value="1"/>
</dbReference>
<keyword evidence="6 12" id="KW-0255">Endonuclease</keyword>
<proteinExistence type="inferred from homology"/>
<feature type="domain" description="SMB" evidence="13">
    <location>
        <begin position="31"/>
        <end position="68"/>
    </location>
</feature>
<evidence type="ECO:0000259" key="13">
    <source>
        <dbReference type="PROSITE" id="PS50958"/>
    </source>
</evidence>
<protein>
    <submittedName>
        <fullName evidence="15">Uncharacterized protein</fullName>
    </submittedName>
</protein>
<reference evidence="15" key="1">
    <citation type="submission" date="2020-11" db="EMBL/GenBank/DDBJ databases">
        <authorList>
            <person name="Tran Van P."/>
        </authorList>
    </citation>
    <scope>NUCLEOTIDE SEQUENCE</scope>
</reference>
<gene>
    <name evidence="15" type="ORF">NMOB1V02_LOCUS3160</name>
</gene>
<dbReference type="InterPro" id="IPR001212">
    <property type="entry name" value="Somatomedin_B_dom"/>
</dbReference>
<evidence type="ECO:0000313" key="15">
    <source>
        <dbReference type="EMBL" id="CAD7275362.1"/>
    </source>
</evidence>
<comment type="similarity">
    <text evidence="2 12">Belongs to the ENDOU family.</text>
</comment>
<dbReference type="PANTHER" id="PTHR12439:SF42">
    <property type="entry name" value="ENDORIBONUCLEASE-RELATED"/>
    <property type="match status" value="1"/>
</dbReference>
<evidence type="ECO:0000256" key="8">
    <source>
        <dbReference type="ARBA" id="ARBA00022884"/>
    </source>
</evidence>
<dbReference type="EMBL" id="CAJPEX010000403">
    <property type="protein sequence ID" value="CAG0915514.1"/>
    <property type="molecule type" value="Genomic_DNA"/>
</dbReference>
<keyword evidence="5 12" id="KW-0479">Metal-binding</keyword>
<dbReference type="Pfam" id="PF01033">
    <property type="entry name" value="Somatomedin_B"/>
    <property type="match status" value="2"/>
</dbReference>
<dbReference type="SUPFAM" id="SSF142877">
    <property type="entry name" value="EndoU-like"/>
    <property type="match status" value="1"/>
</dbReference>
<sequence length="392" mass="42930">MNNKSLILGSLFALAFSLGSASSIFSKSHKQDGTCAGICDTQGVHPDWPCQCNVFCVQFGDCCPDYETACLSCADRCNSAFNANLPCQCTTQCQNFNDCCADYGDVCDGGQPEPGTVTNAEIIQLVDDMSAVDFNNMASGITFDLQSSTTGSDTSPNPLFPEEIPEVYLQIPTVAALLNLFDNYHPLVSIQESFTPEQESEIEVFLDAVFDTEVFRVMTDFFLAKEMFDSQESLRAKLKEVWFNRYCRDAKDADDHPLQPKCNEGSSGFEHVFLGEQKSNSISGVHGWIYLALQERAGNINYFGHMTTRTFGDKGSAIEFAFTWDGLKKPISSVFVGASPELDLASLSVCFLLRPNSLCSVSISGVGVKIQTYTEAYNGQQLVGTAYYDVSS</sequence>
<comment type="subunit">
    <text evidence="3 12">Monomer.</text>
</comment>
<keyword evidence="9" id="KW-1015">Disulfide bond</keyword>
<feature type="chain" id="PRO_5036509499" evidence="12">
    <location>
        <begin position="22"/>
        <end position="392"/>
    </location>
</feature>
<name>A0A7R9BHV2_9CRUS</name>
<dbReference type="PROSITE" id="PS50958">
    <property type="entry name" value="SMB_2"/>
    <property type="match status" value="2"/>
</dbReference>
<evidence type="ECO:0000259" key="14">
    <source>
        <dbReference type="PROSITE" id="PS51959"/>
    </source>
</evidence>
<keyword evidence="11" id="KW-0456">Lyase</keyword>
<feature type="signal peptide" evidence="12">
    <location>
        <begin position="1"/>
        <end position="21"/>
    </location>
</feature>
<dbReference type="PROSITE" id="PS00524">
    <property type="entry name" value="SMB_1"/>
    <property type="match status" value="1"/>
</dbReference>
<dbReference type="InterPro" id="IPR036024">
    <property type="entry name" value="Somatomedin_B-like_dom_sf"/>
</dbReference>
<feature type="domain" description="EndoU" evidence="14">
    <location>
        <begin position="118"/>
        <end position="392"/>
    </location>
</feature>
<evidence type="ECO:0000256" key="10">
    <source>
        <dbReference type="ARBA" id="ARBA00023211"/>
    </source>
</evidence>
<dbReference type="AlphaFoldDB" id="A0A7R9BHV2"/>
<evidence type="ECO:0000256" key="5">
    <source>
        <dbReference type="ARBA" id="ARBA00022723"/>
    </source>
</evidence>
<keyword evidence="16" id="KW-1185">Reference proteome</keyword>
<keyword evidence="7 12" id="KW-0378">Hydrolase</keyword>
<dbReference type="GO" id="GO:0016787">
    <property type="term" value="F:hydrolase activity"/>
    <property type="evidence" value="ECO:0007669"/>
    <property type="project" value="UniProtKB-KW"/>
</dbReference>
<evidence type="ECO:0000256" key="1">
    <source>
        <dbReference type="ARBA" id="ARBA00001936"/>
    </source>
</evidence>
<evidence type="ECO:0000256" key="7">
    <source>
        <dbReference type="ARBA" id="ARBA00022801"/>
    </source>
</evidence>
<dbReference type="InterPro" id="IPR039787">
    <property type="entry name" value="ENDOU"/>
</dbReference>
<dbReference type="OrthoDB" id="430326at2759"/>
<evidence type="ECO:0000256" key="3">
    <source>
        <dbReference type="ARBA" id="ARBA00011245"/>
    </source>
</evidence>